<keyword evidence="3" id="KW-1185">Reference proteome</keyword>
<dbReference type="EMBL" id="JAHKSW010000020">
    <property type="protein sequence ID" value="KAG7320032.1"/>
    <property type="molecule type" value="Genomic_DNA"/>
</dbReference>
<dbReference type="AlphaFoldDB" id="A0A9D3SDF1"/>
<evidence type="ECO:0000313" key="3">
    <source>
        <dbReference type="Proteomes" id="UP000824219"/>
    </source>
</evidence>
<accession>A0A9D3SDF1</accession>
<comment type="caution">
    <text evidence="2">The sequence shown here is derived from an EMBL/GenBank/DDBJ whole genome shotgun (WGS) entry which is preliminary data.</text>
</comment>
<evidence type="ECO:0000313" key="2">
    <source>
        <dbReference type="EMBL" id="KAG7320032.1"/>
    </source>
</evidence>
<proteinExistence type="predicted"/>
<organism evidence="2 3">
    <name type="scientific">Hemibagrus wyckioides</name>
    <dbReference type="NCBI Taxonomy" id="337641"/>
    <lineage>
        <taxon>Eukaryota</taxon>
        <taxon>Metazoa</taxon>
        <taxon>Chordata</taxon>
        <taxon>Craniata</taxon>
        <taxon>Vertebrata</taxon>
        <taxon>Euteleostomi</taxon>
        <taxon>Actinopterygii</taxon>
        <taxon>Neopterygii</taxon>
        <taxon>Teleostei</taxon>
        <taxon>Ostariophysi</taxon>
        <taxon>Siluriformes</taxon>
        <taxon>Bagridae</taxon>
        <taxon>Hemibagrus</taxon>
    </lineage>
</organism>
<name>A0A9D3SDF1_9TELE</name>
<sequence>MEEEHKQRGVLNTPILLTSICTPNPRPPSGADTFHLSPRAKLQFGSKFSHLIATVTIREKKRHNRTDGETKDGEKNGMKRKMREGMKEKERADEAEGQKRFSTL</sequence>
<gene>
    <name evidence="2" type="ORF">KOW79_017175</name>
</gene>
<feature type="region of interest" description="Disordered" evidence="1">
    <location>
        <begin position="58"/>
        <end position="104"/>
    </location>
</feature>
<dbReference type="Proteomes" id="UP000824219">
    <property type="component" value="Linkage Group LG20"/>
</dbReference>
<reference evidence="2 3" key="1">
    <citation type="submission" date="2021-06" db="EMBL/GenBank/DDBJ databases">
        <title>Chromosome-level genome assembly of the red-tail catfish (Hemibagrus wyckioides).</title>
        <authorList>
            <person name="Shao F."/>
        </authorList>
    </citation>
    <scope>NUCLEOTIDE SEQUENCE [LARGE SCALE GENOMIC DNA]</scope>
    <source>
        <strain evidence="2">EC202008001</strain>
        <tissue evidence="2">Blood</tissue>
    </source>
</reference>
<protein>
    <submittedName>
        <fullName evidence="2">Uncharacterized protein</fullName>
    </submittedName>
</protein>
<evidence type="ECO:0000256" key="1">
    <source>
        <dbReference type="SAM" id="MobiDB-lite"/>
    </source>
</evidence>
<feature type="compositionally biased region" description="Basic and acidic residues" evidence="1">
    <location>
        <begin position="65"/>
        <end position="104"/>
    </location>
</feature>